<evidence type="ECO:0000256" key="3">
    <source>
        <dbReference type="ARBA" id="ARBA00022448"/>
    </source>
</evidence>
<evidence type="ECO:0000313" key="14">
    <source>
        <dbReference type="EMBL" id="SPS05602.1"/>
    </source>
</evidence>
<dbReference type="PANTHER" id="PTHR30386:SF17">
    <property type="entry name" value="ALKALINE PROTEASE SECRETION PROTEIN APRE"/>
    <property type="match status" value="1"/>
</dbReference>
<proteinExistence type="inferred from homology"/>
<keyword evidence="8 9" id="KW-0472">Membrane</keyword>
<dbReference type="InterPro" id="IPR050739">
    <property type="entry name" value="MFP"/>
</dbReference>
<comment type="similarity">
    <text evidence="2 9">Belongs to the membrane fusion protein (MFP) (TC 8.A.1) family.</text>
</comment>
<feature type="coiled-coil region" evidence="10">
    <location>
        <begin position="179"/>
        <end position="206"/>
    </location>
</feature>
<feature type="compositionally biased region" description="Basic residues" evidence="11">
    <location>
        <begin position="1"/>
        <end position="10"/>
    </location>
</feature>
<reference evidence="14" key="1">
    <citation type="submission" date="2018-05" db="EMBL/GenBank/DDBJ databases">
        <authorList>
            <person name="Lanie J.A."/>
            <person name="Ng W.-L."/>
            <person name="Kazmierczak K.M."/>
            <person name="Andrzejewski T.M."/>
            <person name="Davidsen T.M."/>
            <person name="Wayne K.J."/>
            <person name="Tettelin H."/>
            <person name="Glass J.I."/>
            <person name="Rusch D."/>
            <person name="Podicherti R."/>
            <person name="Tsui H.-C.T."/>
            <person name="Winkler M.E."/>
        </authorList>
    </citation>
    <scope>NUCLEOTIDE SEQUENCE</scope>
    <source>
        <strain evidence="14">KNB</strain>
    </source>
</reference>
<evidence type="ECO:0000256" key="9">
    <source>
        <dbReference type="RuleBase" id="RU365093"/>
    </source>
</evidence>
<evidence type="ECO:0000259" key="13">
    <source>
        <dbReference type="Pfam" id="PF26002"/>
    </source>
</evidence>
<dbReference type="InterPro" id="IPR006144">
    <property type="entry name" value="Secretion_HlyD_CS"/>
</dbReference>
<feature type="coiled-coil region" evidence="10">
    <location>
        <begin position="260"/>
        <end position="287"/>
    </location>
</feature>
<keyword evidence="6 9" id="KW-0812">Transmembrane</keyword>
<comment type="subcellular location">
    <subcellularLocation>
        <location evidence="1 9">Cell inner membrane</location>
        <topology evidence="1 9">Single-pass membrane protein</topology>
    </subcellularLocation>
</comment>
<dbReference type="InterPro" id="IPR010129">
    <property type="entry name" value="T1SS_HlyD"/>
</dbReference>
<keyword evidence="10" id="KW-0175">Coiled coil</keyword>
<evidence type="ECO:0000256" key="6">
    <source>
        <dbReference type="ARBA" id="ARBA00022692"/>
    </source>
</evidence>
<keyword evidence="5 9" id="KW-0997">Cell inner membrane</keyword>
<dbReference type="InterPro" id="IPR058781">
    <property type="entry name" value="HH_AprE-like"/>
</dbReference>
<dbReference type="EMBL" id="LS423452">
    <property type="protein sequence ID" value="SPS05602.1"/>
    <property type="molecule type" value="Genomic_DNA"/>
</dbReference>
<protein>
    <recommendedName>
        <fullName evidence="9">Membrane fusion protein (MFP) family protein</fullName>
    </recommendedName>
</protein>
<dbReference type="GO" id="GO:0009306">
    <property type="term" value="P:protein secretion"/>
    <property type="evidence" value="ECO:0007669"/>
    <property type="project" value="InterPro"/>
</dbReference>
<evidence type="ECO:0000256" key="5">
    <source>
        <dbReference type="ARBA" id="ARBA00022519"/>
    </source>
</evidence>
<dbReference type="Pfam" id="PF26002">
    <property type="entry name" value="Beta-barrel_AprE"/>
    <property type="match status" value="1"/>
</dbReference>
<gene>
    <name evidence="14" type="ORF">NITFAB_1192</name>
</gene>
<keyword evidence="3 9" id="KW-0813">Transport</keyword>
<feature type="domain" description="AprE-like long alpha-helical hairpin" evidence="12">
    <location>
        <begin position="112"/>
        <end position="285"/>
    </location>
</feature>
<feature type="domain" description="AprE-like beta-barrel" evidence="13">
    <location>
        <begin position="329"/>
        <end position="419"/>
    </location>
</feature>
<evidence type="ECO:0000256" key="1">
    <source>
        <dbReference type="ARBA" id="ARBA00004377"/>
    </source>
</evidence>
<evidence type="ECO:0000256" key="2">
    <source>
        <dbReference type="ARBA" id="ARBA00009477"/>
    </source>
</evidence>
<evidence type="ECO:0000256" key="10">
    <source>
        <dbReference type="SAM" id="Coils"/>
    </source>
</evidence>
<evidence type="ECO:0000256" key="4">
    <source>
        <dbReference type="ARBA" id="ARBA00022475"/>
    </source>
</evidence>
<feature type="transmembrane region" description="Helical" evidence="9">
    <location>
        <begin position="34"/>
        <end position="54"/>
    </location>
</feature>
<dbReference type="Pfam" id="PF25994">
    <property type="entry name" value="HH_AprE"/>
    <property type="match status" value="1"/>
</dbReference>
<keyword evidence="4 9" id="KW-1003">Cell membrane</keyword>
<evidence type="ECO:0000256" key="11">
    <source>
        <dbReference type="SAM" id="MobiDB-lite"/>
    </source>
</evidence>
<dbReference type="PROSITE" id="PS00543">
    <property type="entry name" value="HLYD_FAMILY"/>
    <property type="match status" value="1"/>
</dbReference>
<sequence>MFHFLSKIRQRPATQEPSAEANPHETPPSSNTRVPILVGMVILLVGVGGFLVWAGSAPLNEGIPAVGALNVESKRKTISHLTGGIVKSILVKEAQLVEPDVPLIILEDTIIRSDHESALQTFYALKAAESRLLAEQTDAREIHFPDELTTQPQHPLAVQHMATQRSLFRARRAAIASQVAVLNETAAKSEAEAKGYQEQLRFVKEQWTGIRELVKEGYAPRKEQLELQRQMAELTRNIGHAHRTAAEARLQAIQARSTYRQELETSLADTRRDAENARNKVIALRKALDHTVIRSSVRGYVTGLEIHTVGGVITPGMKLMDIVPVSEKLIFEVHAPNQLIDKVRNGLLADINLHNFPDQPHLVIEGRVISYSADLLTDPNPELPPYFLVRVEVTPAGKKRLGKNQLQSGMQADVVIKTGERTLLTYLLKPLFRRLDASFKEI</sequence>
<accession>A0A2X0R6J7</accession>
<evidence type="ECO:0000256" key="8">
    <source>
        <dbReference type="ARBA" id="ARBA00023136"/>
    </source>
</evidence>
<dbReference type="PANTHER" id="PTHR30386">
    <property type="entry name" value="MEMBRANE FUSION SUBUNIT OF EMRAB-TOLC MULTIDRUG EFFLUX PUMP"/>
    <property type="match status" value="1"/>
</dbReference>
<dbReference type="InterPro" id="IPR058982">
    <property type="entry name" value="Beta-barrel_AprE"/>
</dbReference>
<evidence type="ECO:0000259" key="12">
    <source>
        <dbReference type="Pfam" id="PF25994"/>
    </source>
</evidence>
<feature type="region of interest" description="Disordered" evidence="11">
    <location>
        <begin position="1"/>
        <end position="31"/>
    </location>
</feature>
<dbReference type="NCBIfam" id="TIGR01843">
    <property type="entry name" value="type_I_hlyD"/>
    <property type="match status" value="1"/>
</dbReference>
<name>A0A2X0R6J7_9PROT</name>
<dbReference type="PRINTS" id="PR01490">
    <property type="entry name" value="RTXTOXIND"/>
</dbReference>
<evidence type="ECO:0000256" key="7">
    <source>
        <dbReference type="ARBA" id="ARBA00022989"/>
    </source>
</evidence>
<dbReference type="AlphaFoldDB" id="A0A2X0R6J7"/>
<keyword evidence="7 9" id="KW-1133">Transmembrane helix</keyword>
<organism evidence="14">
    <name type="scientific">Candidatus Nitrotoga fabula</name>
    <dbReference type="NCBI Taxonomy" id="2182327"/>
    <lineage>
        <taxon>Bacteria</taxon>
        <taxon>Pseudomonadati</taxon>
        <taxon>Pseudomonadota</taxon>
        <taxon>Betaproteobacteria</taxon>
        <taxon>Nitrosomonadales</taxon>
        <taxon>Gallionellaceae</taxon>
        <taxon>Candidatus Nitrotoga</taxon>
    </lineage>
</organism>
<dbReference type="GO" id="GO:0005886">
    <property type="term" value="C:plasma membrane"/>
    <property type="evidence" value="ECO:0007669"/>
    <property type="project" value="UniProtKB-SubCell"/>
</dbReference>